<protein>
    <submittedName>
        <fullName evidence="2">Zinc-binding dehydrogenase</fullName>
    </submittedName>
</protein>
<dbReference type="AlphaFoldDB" id="A0A379LPK6"/>
<feature type="domain" description="Alcohol dehydrogenase-like C-terminal" evidence="1">
    <location>
        <begin position="2"/>
        <end position="46"/>
    </location>
</feature>
<dbReference type="Gene3D" id="3.40.50.720">
    <property type="entry name" value="NAD(P)-binding Rossmann-like Domain"/>
    <property type="match status" value="1"/>
</dbReference>
<proteinExistence type="predicted"/>
<dbReference type="InterPro" id="IPR013149">
    <property type="entry name" value="ADH-like_C"/>
</dbReference>
<dbReference type="Pfam" id="PF00107">
    <property type="entry name" value="ADH_zinc_N"/>
    <property type="match status" value="1"/>
</dbReference>
<dbReference type="EMBL" id="UGVC01000005">
    <property type="protein sequence ID" value="SUD98854.1"/>
    <property type="molecule type" value="Genomic_DNA"/>
</dbReference>
<evidence type="ECO:0000313" key="3">
    <source>
        <dbReference type="Proteomes" id="UP000254123"/>
    </source>
</evidence>
<gene>
    <name evidence="2" type="ORF">NCTC10526_02837</name>
</gene>
<sequence>MKITGDKGVDVAFECTSVNEVLDSLVELTKPAGVVVIVSIWSHPATVMYILWL</sequence>
<dbReference type="SUPFAM" id="SSF51735">
    <property type="entry name" value="NAD(P)-binding Rossmann-fold domains"/>
    <property type="match status" value="1"/>
</dbReference>
<organism evidence="2 3">
    <name type="scientific">Psychrobacter phenylpyruvicus</name>
    <dbReference type="NCBI Taxonomy" id="29432"/>
    <lineage>
        <taxon>Bacteria</taxon>
        <taxon>Pseudomonadati</taxon>
        <taxon>Pseudomonadota</taxon>
        <taxon>Gammaproteobacteria</taxon>
        <taxon>Moraxellales</taxon>
        <taxon>Moraxellaceae</taxon>
        <taxon>Psychrobacter</taxon>
    </lineage>
</organism>
<evidence type="ECO:0000313" key="2">
    <source>
        <dbReference type="EMBL" id="SUD98854.1"/>
    </source>
</evidence>
<name>A0A379LPK6_9GAMM</name>
<accession>A0A379LPK6</accession>
<reference evidence="2 3" key="1">
    <citation type="submission" date="2018-06" db="EMBL/GenBank/DDBJ databases">
        <authorList>
            <consortium name="Pathogen Informatics"/>
            <person name="Doyle S."/>
        </authorList>
    </citation>
    <scope>NUCLEOTIDE SEQUENCE [LARGE SCALE GENOMIC DNA]</scope>
    <source>
        <strain evidence="2 3">NCTC10526</strain>
    </source>
</reference>
<evidence type="ECO:0000259" key="1">
    <source>
        <dbReference type="Pfam" id="PF00107"/>
    </source>
</evidence>
<dbReference type="InterPro" id="IPR036291">
    <property type="entry name" value="NAD(P)-bd_dom_sf"/>
</dbReference>
<dbReference type="Proteomes" id="UP000254123">
    <property type="component" value="Unassembled WGS sequence"/>
</dbReference>
<keyword evidence="3" id="KW-1185">Reference proteome</keyword>